<feature type="region of interest" description="Disordered" evidence="1">
    <location>
        <begin position="1"/>
        <end position="42"/>
    </location>
</feature>
<dbReference type="InterPro" id="IPR021443">
    <property type="entry name" value="DUF3093"/>
</dbReference>
<keyword evidence="2" id="KW-0472">Membrane</keyword>
<evidence type="ECO:0000256" key="2">
    <source>
        <dbReference type="SAM" id="Phobius"/>
    </source>
</evidence>
<proteinExistence type="predicted"/>
<dbReference type="Pfam" id="PF11292">
    <property type="entry name" value="DUF3093"/>
    <property type="match status" value="1"/>
</dbReference>
<evidence type="ECO:0000313" key="4">
    <source>
        <dbReference type="Proteomes" id="UP001551584"/>
    </source>
</evidence>
<name>A0ABV3EPJ0_9ACTN</name>
<protein>
    <submittedName>
        <fullName evidence="3">DUF3093 domain-containing protein</fullName>
    </submittedName>
</protein>
<accession>A0ABV3EPJ0</accession>
<feature type="compositionally biased region" description="Low complexity" evidence="1">
    <location>
        <begin position="1"/>
        <end position="39"/>
    </location>
</feature>
<evidence type="ECO:0000313" key="3">
    <source>
        <dbReference type="EMBL" id="MEU9578086.1"/>
    </source>
</evidence>
<keyword evidence="2" id="KW-0812">Transmembrane</keyword>
<comment type="caution">
    <text evidence="3">The sequence shown here is derived from an EMBL/GenBank/DDBJ whole genome shotgun (WGS) entry which is preliminary data.</text>
</comment>
<reference evidence="3 4" key="1">
    <citation type="submission" date="2024-06" db="EMBL/GenBank/DDBJ databases">
        <title>The Natural Products Discovery Center: Release of the First 8490 Sequenced Strains for Exploring Actinobacteria Biosynthetic Diversity.</title>
        <authorList>
            <person name="Kalkreuter E."/>
            <person name="Kautsar S.A."/>
            <person name="Yang D."/>
            <person name="Bader C.D."/>
            <person name="Teijaro C.N."/>
            <person name="Fluegel L."/>
            <person name="Davis C.M."/>
            <person name="Simpson J.R."/>
            <person name="Lauterbach L."/>
            <person name="Steele A.D."/>
            <person name="Gui C."/>
            <person name="Meng S."/>
            <person name="Li G."/>
            <person name="Viehrig K."/>
            <person name="Ye F."/>
            <person name="Su P."/>
            <person name="Kiefer A.F."/>
            <person name="Nichols A."/>
            <person name="Cepeda A.J."/>
            <person name="Yan W."/>
            <person name="Fan B."/>
            <person name="Jiang Y."/>
            <person name="Adhikari A."/>
            <person name="Zheng C.-J."/>
            <person name="Schuster L."/>
            <person name="Cowan T.M."/>
            <person name="Smanski M.J."/>
            <person name="Chevrette M.G."/>
            <person name="De Carvalho L.P.S."/>
            <person name="Shen B."/>
        </authorList>
    </citation>
    <scope>NUCLEOTIDE SEQUENCE [LARGE SCALE GENOMIC DNA]</scope>
    <source>
        <strain evidence="3 4">NPDC048117</strain>
    </source>
</reference>
<keyword evidence="4" id="KW-1185">Reference proteome</keyword>
<dbReference type="RefSeq" id="WP_280869637.1">
    <property type="nucleotide sequence ID" value="NZ_JBEZNA010000022.1"/>
</dbReference>
<feature type="transmembrane region" description="Helical" evidence="2">
    <location>
        <begin position="60"/>
        <end position="78"/>
    </location>
</feature>
<evidence type="ECO:0000256" key="1">
    <source>
        <dbReference type="SAM" id="MobiDB-lite"/>
    </source>
</evidence>
<dbReference type="Proteomes" id="UP001551584">
    <property type="component" value="Unassembled WGS sequence"/>
</dbReference>
<keyword evidence="2" id="KW-1133">Transmembrane helix</keyword>
<sequence length="196" mass="20230">MERSPSQSPQQSASSSPSSAGSASASSPRPSGPARSSSADGTPARAAVSYDERLSAPWHWWLYCLLLGVAAALVVYPFGVLPMLGGLAVGAAGSAMVVSSYGSARIRVAGGSLIAGDARIPVSALGGAEVLEPAEARAWRSYKADPRAFMLLRAYVPGALRIEVVDPQDPTPYLYLSTREPDRLAAAVEAARTTAA</sequence>
<gene>
    <name evidence="3" type="ORF">AB0D95_12585</name>
</gene>
<dbReference type="EMBL" id="JBEZNA010000022">
    <property type="protein sequence ID" value="MEU9578086.1"/>
    <property type="molecule type" value="Genomic_DNA"/>
</dbReference>
<organism evidence="3 4">
    <name type="scientific">Streptomyces chilikensis</name>
    <dbReference type="NCBI Taxonomy" id="1194079"/>
    <lineage>
        <taxon>Bacteria</taxon>
        <taxon>Bacillati</taxon>
        <taxon>Actinomycetota</taxon>
        <taxon>Actinomycetes</taxon>
        <taxon>Kitasatosporales</taxon>
        <taxon>Streptomycetaceae</taxon>
        <taxon>Streptomyces</taxon>
    </lineage>
</organism>